<dbReference type="Pfam" id="PF10185">
    <property type="entry name" value="Mesd"/>
    <property type="match status" value="1"/>
</dbReference>
<reference evidence="12 13" key="1">
    <citation type="submission" date="2021-04" db="EMBL/GenBank/DDBJ databases">
        <authorList>
            <person name="Bliznina A."/>
        </authorList>
    </citation>
    <scope>NUCLEOTIDE SEQUENCE [LARGE SCALE GENOMIC DNA]</scope>
</reference>
<evidence type="ECO:0000256" key="3">
    <source>
        <dbReference type="ARBA" id="ARBA00022290"/>
    </source>
</evidence>
<proteinExistence type="inferred from homology"/>
<protein>
    <recommendedName>
        <fullName evidence="3">LRP chaperone MESD</fullName>
    </recommendedName>
    <alternativeName>
        <fullName evidence="10">LDLR chaperone MESD</fullName>
    </alternativeName>
    <alternativeName>
        <fullName evidence="8">Mesoderm development candidate 2</fullName>
    </alternativeName>
    <alternativeName>
        <fullName evidence="9">Mesoderm development protein</fullName>
    </alternativeName>
</protein>
<evidence type="ECO:0000256" key="5">
    <source>
        <dbReference type="ARBA" id="ARBA00022729"/>
    </source>
</evidence>
<comment type="similarity">
    <text evidence="2">Belongs to the MESD family.</text>
</comment>
<evidence type="ECO:0000256" key="6">
    <source>
        <dbReference type="ARBA" id="ARBA00022824"/>
    </source>
</evidence>
<organism evidence="12 13">
    <name type="scientific">Oikopleura dioica</name>
    <name type="common">Tunicate</name>
    <dbReference type="NCBI Taxonomy" id="34765"/>
    <lineage>
        <taxon>Eukaryota</taxon>
        <taxon>Metazoa</taxon>
        <taxon>Chordata</taxon>
        <taxon>Tunicata</taxon>
        <taxon>Appendicularia</taxon>
        <taxon>Copelata</taxon>
        <taxon>Oikopleuridae</taxon>
        <taxon>Oikopleura</taxon>
    </lineage>
</organism>
<dbReference type="Proteomes" id="UP001158576">
    <property type="component" value="Chromosome XSR"/>
</dbReference>
<keyword evidence="7" id="KW-0143">Chaperone</keyword>
<keyword evidence="6" id="KW-0256">Endoplasmic reticulum</keyword>
<evidence type="ECO:0000256" key="4">
    <source>
        <dbReference type="ARBA" id="ARBA00022687"/>
    </source>
</evidence>
<accession>A0ABN7SFL9</accession>
<comment type="subcellular location">
    <subcellularLocation>
        <location evidence="1">Endoplasmic reticulum</location>
    </subcellularLocation>
</comment>
<keyword evidence="5 11" id="KW-0732">Signal</keyword>
<evidence type="ECO:0000256" key="2">
    <source>
        <dbReference type="ARBA" id="ARBA00011068"/>
    </source>
</evidence>
<evidence type="ECO:0000256" key="7">
    <source>
        <dbReference type="ARBA" id="ARBA00023186"/>
    </source>
</evidence>
<evidence type="ECO:0000256" key="1">
    <source>
        <dbReference type="ARBA" id="ARBA00004240"/>
    </source>
</evidence>
<dbReference type="InterPro" id="IPR019330">
    <property type="entry name" value="MESD"/>
</dbReference>
<dbReference type="Gene3D" id="3.30.70.260">
    <property type="match status" value="1"/>
</dbReference>
<dbReference type="PANTHER" id="PTHR17600:SF2">
    <property type="entry name" value="LRP CHAPERONE MESD"/>
    <property type="match status" value="1"/>
</dbReference>
<evidence type="ECO:0000256" key="8">
    <source>
        <dbReference type="ARBA" id="ARBA00030724"/>
    </source>
</evidence>
<name>A0ABN7SFL9_OIKDI</name>
<evidence type="ECO:0000313" key="12">
    <source>
        <dbReference type="EMBL" id="CAG5095663.1"/>
    </source>
</evidence>
<evidence type="ECO:0000313" key="13">
    <source>
        <dbReference type="Proteomes" id="UP001158576"/>
    </source>
</evidence>
<gene>
    <name evidence="12" type="ORF">OKIOD_LOCUS5841</name>
</gene>
<dbReference type="PANTHER" id="PTHR17600">
    <property type="entry name" value="MESODERM DEVELOPMENT CANDIDATE 2"/>
    <property type="match status" value="1"/>
</dbReference>
<sequence length="235" mass="27560">MKRLIIIVSCLFALASSLDKKKKKKRDVFDSSEIDENALARSYEEDDDIDVRELPSTDERKKFEGIDWEKVKSNDHMTMHSEKKKDKKLTIFVELNPKLERAETRRVVEEWQGNMINCCNIEFGAAFIRATTVIVTMMNGGGSFEFAKMIRQSKDCYSYKVEKDEFLCPAHPLWDKKNPSMYKKKIEKYIPQQKRRDRDIKIQNVNVWKNKGLKADGTRYKSLSPYVGLKENEEL</sequence>
<dbReference type="EMBL" id="OU015569">
    <property type="protein sequence ID" value="CAG5095663.1"/>
    <property type="molecule type" value="Genomic_DNA"/>
</dbReference>
<evidence type="ECO:0000256" key="9">
    <source>
        <dbReference type="ARBA" id="ARBA00032329"/>
    </source>
</evidence>
<feature type="signal peptide" evidence="11">
    <location>
        <begin position="1"/>
        <end position="17"/>
    </location>
</feature>
<feature type="chain" id="PRO_5047317280" description="LRP chaperone MESD" evidence="11">
    <location>
        <begin position="18"/>
        <end position="235"/>
    </location>
</feature>
<keyword evidence="4" id="KW-0879">Wnt signaling pathway</keyword>
<evidence type="ECO:0000256" key="11">
    <source>
        <dbReference type="SAM" id="SignalP"/>
    </source>
</evidence>
<evidence type="ECO:0000256" key="10">
    <source>
        <dbReference type="ARBA" id="ARBA00033472"/>
    </source>
</evidence>
<keyword evidence="13" id="KW-1185">Reference proteome</keyword>